<comment type="subcellular location">
    <subcellularLocation>
        <location evidence="2">Membrane</location>
        <topology evidence="2">Single-pass membrane protein</topology>
    </subcellularLocation>
</comment>
<evidence type="ECO:0000313" key="13">
    <source>
        <dbReference type="Proteomes" id="UP000095767"/>
    </source>
</evidence>
<dbReference type="GO" id="GO:0016020">
    <property type="term" value="C:membrane"/>
    <property type="evidence" value="ECO:0007669"/>
    <property type="project" value="UniProtKB-SubCell"/>
</dbReference>
<dbReference type="OrthoDB" id="1304349at2759"/>
<keyword evidence="8" id="KW-0560">Oxidoreductase</keyword>
<evidence type="ECO:0000256" key="4">
    <source>
        <dbReference type="ARBA" id="ARBA00022617"/>
    </source>
</evidence>
<evidence type="ECO:0000256" key="5">
    <source>
        <dbReference type="ARBA" id="ARBA00022692"/>
    </source>
</evidence>
<dbReference type="EMBL" id="LWDX02006470">
    <property type="protein sequence ID" value="OEL37174.1"/>
    <property type="molecule type" value="Genomic_DNA"/>
</dbReference>
<evidence type="ECO:0000256" key="1">
    <source>
        <dbReference type="ARBA" id="ARBA00001971"/>
    </source>
</evidence>
<dbReference type="PANTHER" id="PTHR47953:SF19">
    <property type="entry name" value="OS06G0641600 PROTEIN"/>
    <property type="match status" value="1"/>
</dbReference>
<evidence type="ECO:0000256" key="8">
    <source>
        <dbReference type="ARBA" id="ARBA00023002"/>
    </source>
</evidence>
<dbReference type="STRING" id="888268.A0A1E5WIL0"/>
<accession>A0A1E5WIL0</accession>
<keyword evidence="13" id="KW-1185">Reference proteome</keyword>
<dbReference type="Proteomes" id="UP000095767">
    <property type="component" value="Unassembled WGS sequence"/>
</dbReference>
<keyword evidence="6" id="KW-0479">Metal-binding</keyword>
<reference evidence="12 13" key="1">
    <citation type="submission" date="2016-09" db="EMBL/GenBank/DDBJ databases">
        <title>The draft genome of Dichanthelium oligosanthes: A C3 panicoid grass species.</title>
        <authorList>
            <person name="Studer A.J."/>
            <person name="Schnable J.C."/>
            <person name="Brutnell T.P."/>
        </authorList>
    </citation>
    <scope>NUCLEOTIDE SEQUENCE [LARGE SCALE GENOMIC DNA]</scope>
    <source>
        <strain evidence="13">cv. Kellogg 1175</strain>
        <tissue evidence="12">Leaf</tissue>
    </source>
</reference>
<keyword evidence="11" id="KW-0472">Membrane</keyword>
<dbReference type="GO" id="GO:0046872">
    <property type="term" value="F:metal ion binding"/>
    <property type="evidence" value="ECO:0007669"/>
    <property type="project" value="UniProtKB-KW"/>
</dbReference>
<protein>
    <submittedName>
        <fullName evidence="12">Uncharacterized protein</fullName>
    </submittedName>
</protein>
<dbReference type="GO" id="GO:0004497">
    <property type="term" value="F:monooxygenase activity"/>
    <property type="evidence" value="ECO:0007669"/>
    <property type="project" value="UniProtKB-KW"/>
</dbReference>
<evidence type="ECO:0000256" key="2">
    <source>
        <dbReference type="ARBA" id="ARBA00004167"/>
    </source>
</evidence>
<keyword evidence="9" id="KW-0408">Iron</keyword>
<evidence type="ECO:0000256" key="6">
    <source>
        <dbReference type="ARBA" id="ARBA00022723"/>
    </source>
</evidence>
<evidence type="ECO:0000256" key="11">
    <source>
        <dbReference type="ARBA" id="ARBA00023136"/>
    </source>
</evidence>
<keyword evidence="5" id="KW-0812">Transmembrane</keyword>
<dbReference type="PANTHER" id="PTHR47953">
    <property type="entry name" value="OS08G0105600 PROTEIN"/>
    <property type="match status" value="1"/>
</dbReference>
<evidence type="ECO:0000256" key="10">
    <source>
        <dbReference type="ARBA" id="ARBA00023033"/>
    </source>
</evidence>
<comment type="caution">
    <text evidence="12">The sequence shown here is derived from an EMBL/GenBank/DDBJ whole genome shotgun (WGS) entry which is preliminary data.</text>
</comment>
<gene>
    <name evidence="12" type="ORF">BAE44_0001807</name>
</gene>
<sequence length="127" mass="13860">MFELVDYAIEQHRERKAVAAGATDAAEEDLLGVLLRIQEEGGLNCSLDMGTIKAVILGRSENMPGHRVSLAKVELVLGTFHFHFDWHLPPGVAPSELDMSEEISITLRRKGGLSLHPTVRVPLHGAA</sequence>
<comment type="cofactor">
    <cofactor evidence="1">
        <name>heme</name>
        <dbReference type="ChEBI" id="CHEBI:30413"/>
    </cofactor>
</comment>
<keyword evidence="10" id="KW-0503">Monooxygenase</keyword>
<evidence type="ECO:0000256" key="3">
    <source>
        <dbReference type="ARBA" id="ARBA00010617"/>
    </source>
</evidence>
<evidence type="ECO:0000256" key="9">
    <source>
        <dbReference type="ARBA" id="ARBA00023004"/>
    </source>
</evidence>
<organism evidence="12 13">
    <name type="scientific">Dichanthelium oligosanthes</name>
    <dbReference type="NCBI Taxonomy" id="888268"/>
    <lineage>
        <taxon>Eukaryota</taxon>
        <taxon>Viridiplantae</taxon>
        <taxon>Streptophyta</taxon>
        <taxon>Embryophyta</taxon>
        <taxon>Tracheophyta</taxon>
        <taxon>Spermatophyta</taxon>
        <taxon>Magnoliopsida</taxon>
        <taxon>Liliopsida</taxon>
        <taxon>Poales</taxon>
        <taxon>Poaceae</taxon>
        <taxon>PACMAD clade</taxon>
        <taxon>Panicoideae</taxon>
        <taxon>Panicodae</taxon>
        <taxon>Paniceae</taxon>
        <taxon>Dichantheliinae</taxon>
        <taxon>Dichanthelium</taxon>
    </lineage>
</organism>
<proteinExistence type="inferred from homology"/>
<keyword evidence="7" id="KW-1133">Transmembrane helix</keyword>
<comment type="similarity">
    <text evidence="3">Belongs to the cytochrome P450 family.</text>
</comment>
<name>A0A1E5WIL0_9POAL</name>
<evidence type="ECO:0000256" key="7">
    <source>
        <dbReference type="ARBA" id="ARBA00022989"/>
    </source>
</evidence>
<dbReference type="AlphaFoldDB" id="A0A1E5WIL0"/>
<evidence type="ECO:0000313" key="12">
    <source>
        <dbReference type="EMBL" id="OEL37174.1"/>
    </source>
</evidence>
<keyword evidence="4" id="KW-0349">Heme</keyword>
<dbReference type="InterPro" id="IPR052306">
    <property type="entry name" value="CYP450_71D"/>
</dbReference>